<dbReference type="InterPro" id="IPR046960">
    <property type="entry name" value="PPR_At4g14850-like_plant"/>
</dbReference>
<sequence>MYILCRCFYDAFKLFNQLNLCYASPWNWMIRGFTMMGWFEFAMLYFIKMLSFGTCPDKYTFPYVVKACSGLNGLNLGKWVHVMVKRLDFETDVFVGSALIKFYAEHGCVDDARLLFDRLPRKDDVLWNVILNGYLKHGVSKGDVVDLFLEMRGGDVRPNSVTYSCILSACGSEGMVLFGGQIHGEVIKNGLEVDPSVTNSLAAMYTKCHCLFDARELFGSIRDAGLVTWNVMIGGYVQNGLMPEALELFQEMISMGVKPDNITFSSLLPAISELENVKLGKEIHGYIMRQGVPVDLFLKNALIDMYLKCRNVELACQVFEDSRGVDVVICSSMISGLVLNGKNDAALETFRWMLLKQMRPNAVTLASLLPACAGLGIVRLGKELHGNILRKGMEEKCYVGSAIIDMYAKCARLDLAHEFFVRMSEKDSVCWNTMITSFSQNAKPEQAIEIFRLMGVEKANYDAVSISGALCACANLPALLYGREIHSFMIRGALDFDMFTVSALIDMYAKCGNLNVARRAFDMMNHRNEVSWNSMIAAYGSHGQVKECLSLFNEMESNGFQPDHVTFLAIISACGHTGKVEEGKLYFNYMTQNYRFAARMEHYASMIDLLGRAGRLVEAFQLIESMPFTPDAGIWGTLLGACCVHGNIELAEMASNHLFGLDPQNSGYYVLLSNLQATAGKFDKSNTTRNMMKDRSVQKIPGYSWIEVSNATHMFIAADITHPKSDQIYVMLEHLLLQLQKEGYSPQSHIQMQHLDLQYSV</sequence>
<dbReference type="FunFam" id="1.25.40.10:FF:000366">
    <property type="entry name" value="Pentatricopeptide (PPR) repeat-containing protein"/>
    <property type="match status" value="1"/>
</dbReference>
<evidence type="ECO:0000313" key="5">
    <source>
        <dbReference type="Proteomes" id="UP001454036"/>
    </source>
</evidence>
<dbReference type="GO" id="GO:0003723">
    <property type="term" value="F:RNA binding"/>
    <property type="evidence" value="ECO:0007669"/>
    <property type="project" value="InterPro"/>
</dbReference>
<keyword evidence="5" id="KW-1185">Reference proteome</keyword>
<accession>A0AAV3PIM3</accession>
<dbReference type="InterPro" id="IPR011990">
    <property type="entry name" value="TPR-like_helical_dom_sf"/>
</dbReference>
<evidence type="ECO:0000313" key="4">
    <source>
        <dbReference type="EMBL" id="GAA0150958.1"/>
    </source>
</evidence>
<evidence type="ECO:0008006" key="6">
    <source>
        <dbReference type="Google" id="ProtNLM"/>
    </source>
</evidence>
<dbReference type="GO" id="GO:0009451">
    <property type="term" value="P:RNA modification"/>
    <property type="evidence" value="ECO:0007669"/>
    <property type="project" value="InterPro"/>
</dbReference>
<comment type="similarity">
    <text evidence="2">Belongs to the PPR family. PCMP-E subfamily.</text>
</comment>
<dbReference type="NCBIfam" id="TIGR00756">
    <property type="entry name" value="PPR"/>
    <property type="match status" value="3"/>
</dbReference>
<evidence type="ECO:0000256" key="3">
    <source>
        <dbReference type="PROSITE-ProRule" id="PRU00708"/>
    </source>
</evidence>
<name>A0AAV3PIM3_LITER</name>
<feature type="repeat" description="PPR" evidence="3">
    <location>
        <begin position="528"/>
        <end position="562"/>
    </location>
</feature>
<comment type="caution">
    <text evidence="4">The sequence shown here is derived from an EMBL/GenBank/DDBJ whole genome shotgun (WGS) entry which is preliminary data.</text>
</comment>
<keyword evidence="1" id="KW-0677">Repeat</keyword>
<evidence type="ECO:0000256" key="1">
    <source>
        <dbReference type="ARBA" id="ARBA00022737"/>
    </source>
</evidence>
<dbReference type="Pfam" id="PF13041">
    <property type="entry name" value="PPR_2"/>
    <property type="match status" value="4"/>
</dbReference>
<dbReference type="FunFam" id="1.25.40.10:FF:000031">
    <property type="entry name" value="Pentatricopeptide repeat-containing protein mitochondrial"/>
    <property type="match status" value="1"/>
</dbReference>
<gene>
    <name evidence="4" type="ORF">LIER_09780</name>
</gene>
<proteinExistence type="inferred from homology"/>
<dbReference type="InterPro" id="IPR046848">
    <property type="entry name" value="E_motif"/>
</dbReference>
<feature type="repeat" description="PPR" evidence="3">
    <location>
        <begin position="326"/>
        <end position="360"/>
    </location>
</feature>
<dbReference type="InterPro" id="IPR002885">
    <property type="entry name" value="PPR_rpt"/>
</dbReference>
<dbReference type="Pfam" id="PF20431">
    <property type="entry name" value="E_motif"/>
    <property type="match status" value="1"/>
</dbReference>
<feature type="repeat" description="PPR" evidence="3">
    <location>
        <begin position="123"/>
        <end position="158"/>
    </location>
</feature>
<dbReference type="AlphaFoldDB" id="A0AAV3PIM3"/>
<evidence type="ECO:0000256" key="2">
    <source>
        <dbReference type="ARBA" id="ARBA00061659"/>
    </source>
</evidence>
<dbReference type="FunFam" id="1.25.40.10:FF:000073">
    <property type="entry name" value="Pentatricopeptide repeat-containing protein chloroplastic"/>
    <property type="match status" value="2"/>
</dbReference>
<dbReference type="PROSITE" id="PS51375">
    <property type="entry name" value="PPR"/>
    <property type="match status" value="5"/>
</dbReference>
<protein>
    <recommendedName>
        <fullName evidence="6">Pentatricopeptide repeat-containing protein</fullName>
    </recommendedName>
</protein>
<dbReference type="PANTHER" id="PTHR47926:SF357">
    <property type="entry name" value="PENTATRICOPEPTIDE REPEAT-CONTAINING PROTEIN"/>
    <property type="match status" value="1"/>
</dbReference>
<dbReference type="FunFam" id="1.25.40.10:FF:000361">
    <property type="entry name" value="Pentatricopeptide repeat-containing protein chloroplastic"/>
    <property type="match status" value="1"/>
</dbReference>
<dbReference type="Proteomes" id="UP001454036">
    <property type="component" value="Unassembled WGS sequence"/>
</dbReference>
<dbReference type="EMBL" id="BAABME010001689">
    <property type="protein sequence ID" value="GAA0150958.1"/>
    <property type="molecule type" value="Genomic_DNA"/>
</dbReference>
<feature type="repeat" description="PPR" evidence="3">
    <location>
        <begin position="225"/>
        <end position="259"/>
    </location>
</feature>
<dbReference type="Pfam" id="PF01535">
    <property type="entry name" value="PPR"/>
    <property type="match status" value="7"/>
</dbReference>
<dbReference type="PANTHER" id="PTHR47926">
    <property type="entry name" value="PENTATRICOPEPTIDE REPEAT-CONTAINING PROTEIN"/>
    <property type="match status" value="1"/>
</dbReference>
<organism evidence="4 5">
    <name type="scientific">Lithospermum erythrorhizon</name>
    <name type="common">Purple gromwell</name>
    <name type="synonym">Lithospermum officinale var. erythrorhizon</name>
    <dbReference type="NCBI Taxonomy" id="34254"/>
    <lineage>
        <taxon>Eukaryota</taxon>
        <taxon>Viridiplantae</taxon>
        <taxon>Streptophyta</taxon>
        <taxon>Embryophyta</taxon>
        <taxon>Tracheophyta</taxon>
        <taxon>Spermatophyta</taxon>
        <taxon>Magnoliopsida</taxon>
        <taxon>eudicotyledons</taxon>
        <taxon>Gunneridae</taxon>
        <taxon>Pentapetalae</taxon>
        <taxon>asterids</taxon>
        <taxon>lamiids</taxon>
        <taxon>Boraginales</taxon>
        <taxon>Boraginaceae</taxon>
        <taxon>Boraginoideae</taxon>
        <taxon>Lithospermeae</taxon>
        <taxon>Lithospermum</taxon>
    </lineage>
</organism>
<feature type="repeat" description="PPR" evidence="3">
    <location>
        <begin position="427"/>
        <end position="457"/>
    </location>
</feature>
<dbReference type="Gene3D" id="1.25.40.10">
    <property type="entry name" value="Tetratricopeptide repeat domain"/>
    <property type="match status" value="5"/>
</dbReference>
<reference evidence="4 5" key="1">
    <citation type="submission" date="2024-01" db="EMBL/GenBank/DDBJ databases">
        <title>The complete chloroplast genome sequence of Lithospermum erythrorhizon: insights into the phylogenetic relationship among Boraginaceae species and the maternal lineages of purple gromwells.</title>
        <authorList>
            <person name="Okada T."/>
            <person name="Watanabe K."/>
        </authorList>
    </citation>
    <scope>NUCLEOTIDE SEQUENCE [LARGE SCALE GENOMIC DNA]</scope>
</reference>
<dbReference type="FunFam" id="1.25.40.10:FF:000344">
    <property type="entry name" value="Pentatricopeptide repeat-containing protein"/>
    <property type="match status" value="1"/>
</dbReference>